<dbReference type="InterPro" id="IPR037171">
    <property type="entry name" value="NagB/RpiA_transferase-like"/>
</dbReference>
<dbReference type="PANTHER" id="PTHR21432:SF20">
    <property type="entry name" value="ACETYL-COA HYDROLASE"/>
    <property type="match status" value="1"/>
</dbReference>
<dbReference type="InterPro" id="IPR038460">
    <property type="entry name" value="AcetylCoA_hyd_C_sf"/>
</dbReference>
<protein>
    <submittedName>
        <fullName evidence="5">Acyl-CoA hydrolase</fullName>
    </submittedName>
</protein>
<evidence type="ECO:0000259" key="4">
    <source>
        <dbReference type="Pfam" id="PF13336"/>
    </source>
</evidence>
<sequence>MGVNYKEQYRRKLISIDEAVGMVTSNCSIAAAMAASAPPGLLGALGKRRDEVENVRVFSALLLREFDFFLDPSMKGHFILESWFYGANERKGHELGTVSLIPSHGRDWGPRKARFDPPDFFWGTACPMDRHGYFSLSLGVGYEKDLMAVAKTVILEINPNLPRTYGDTQVHISQVDYVVEYEAPLVEIQPIEPSEEERAIGSYIADLIEDGSTIQLGIGGIPNAIAKFLMNKKDLGVHTEMFTDGMVDLVEAGVITGRCKTLWPGKMVGNFALGTRKLYDFINENLAVEFQPGRVTNDPCIIARNYKMVSVNTALQVDLTGQVVSESLGHFQYSGTGGQTDTAIGAQMSPGGKSIIALRSTAKGGTISTIVPCLPEGAKVTLLRADVDYVVTEYGVAHLKARSIRERVKQLINIAHPDFRAELRDAAKRLKLW</sequence>
<reference evidence="5 6" key="1">
    <citation type="submission" date="2017-04" db="EMBL/GenBank/DDBJ databases">
        <authorList>
            <person name="Afonso C.L."/>
            <person name="Miller P.J."/>
            <person name="Scott M.A."/>
            <person name="Spackman E."/>
            <person name="Goraichik I."/>
            <person name="Dimitrov K.M."/>
            <person name="Suarez D.L."/>
            <person name="Swayne D.E."/>
        </authorList>
    </citation>
    <scope>NUCLEOTIDE SEQUENCE [LARGE SCALE GENOMIC DNA]</scope>
    <source>
        <strain evidence="5 6">ToBE</strain>
    </source>
</reference>
<dbReference type="EMBL" id="LT838272">
    <property type="protein sequence ID" value="SMB99181.1"/>
    <property type="molecule type" value="Genomic_DNA"/>
</dbReference>
<keyword evidence="2" id="KW-0808">Transferase</keyword>
<feature type="domain" description="Acetyl-CoA hydrolase/transferase C-terminal" evidence="4">
    <location>
        <begin position="274"/>
        <end position="427"/>
    </location>
</feature>
<organism evidence="5 6">
    <name type="scientific">Thermanaeromonas toyohensis ToBE</name>
    <dbReference type="NCBI Taxonomy" id="698762"/>
    <lineage>
        <taxon>Bacteria</taxon>
        <taxon>Bacillati</taxon>
        <taxon>Bacillota</taxon>
        <taxon>Clostridia</taxon>
        <taxon>Neomoorellales</taxon>
        <taxon>Neomoorellaceae</taxon>
        <taxon>Thermanaeromonas</taxon>
    </lineage>
</organism>
<dbReference type="Pfam" id="PF02550">
    <property type="entry name" value="AcetylCoA_hydro"/>
    <property type="match status" value="1"/>
</dbReference>
<accession>A0A1W1W1C9</accession>
<dbReference type="GO" id="GO:0016787">
    <property type="term" value="F:hydrolase activity"/>
    <property type="evidence" value="ECO:0007669"/>
    <property type="project" value="UniProtKB-KW"/>
</dbReference>
<dbReference type="InterPro" id="IPR026888">
    <property type="entry name" value="AcetylCoA_hyd_C"/>
</dbReference>
<dbReference type="STRING" id="698762.SAMN00808754_2786"/>
<dbReference type="InterPro" id="IPR003702">
    <property type="entry name" value="ActCoA_hydro_N"/>
</dbReference>
<dbReference type="GO" id="GO:0008775">
    <property type="term" value="F:acetate CoA-transferase activity"/>
    <property type="evidence" value="ECO:0007669"/>
    <property type="project" value="InterPro"/>
</dbReference>
<dbReference type="Gene3D" id="3.30.750.70">
    <property type="entry name" value="4-hydroxybutyrate coenzyme like domains"/>
    <property type="match status" value="1"/>
</dbReference>
<evidence type="ECO:0000313" key="5">
    <source>
        <dbReference type="EMBL" id="SMB99181.1"/>
    </source>
</evidence>
<dbReference type="Gene3D" id="3.40.1080.20">
    <property type="entry name" value="Acetyl-CoA hydrolase/transferase C-terminal domain"/>
    <property type="match status" value="1"/>
</dbReference>
<evidence type="ECO:0000259" key="3">
    <source>
        <dbReference type="Pfam" id="PF02550"/>
    </source>
</evidence>
<keyword evidence="6" id="KW-1185">Reference proteome</keyword>
<dbReference type="PANTHER" id="PTHR21432">
    <property type="entry name" value="ACETYL-COA HYDROLASE-RELATED"/>
    <property type="match status" value="1"/>
</dbReference>
<evidence type="ECO:0000256" key="2">
    <source>
        <dbReference type="ARBA" id="ARBA00022679"/>
    </source>
</evidence>
<gene>
    <name evidence="5" type="ORF">SAMN00808754_2786</name>
</gene>
<evidence type="ECO:0000313" key="6">
    <source>
        <dbReference type="Proteomes" id="UP000192569"/>
    </source>
</evidence>
<dbReference type="AlphaFoldDB" id="A0A1W1W1C9"/>
<evidence type="ECO:0000256" key="1">
    <source>
        <dbReference type="ARBA" id="ARBA00009632"/>
    </source>
</evidence>
<dbReference type="Pfam" id="PF13336">
    <property type="entry name" value="AcetylCoA_hyd_C"/>
    <property type="match status" value="1"/>
</dbReference>
<proteinExistence type="inferred from homology"/>
<dbReference type="SUPFAM" id="SSF100950">
    <property type="entry name" value="NagB/RpiA/CoA transferase-like"/>
    <property type="match status" value="2"/>
</dbReference>
<feature type="domain" description="Acetyl-CoA hydrolase/transferase N-terminal" evidence="3">
    <location>
        <begin position="5"/>
        <end position="186"/>
    </location>
</feature>
<keyword evidence="5" id="KW-0378">Hydrolase</keyword>
<dbReference type="InterPro" id="IPR046433">
    <property type="entry name" value="ActCoA_hydro"/>
</dbReference>
<comment type="similarity">
    <text evidence="1">Belongs to the acetyl-CoA hydrolase/transferase family.</text>
</comment>
<dbReference type="GO" id="GO:0006083">
    <property type="term" value="P:acetate metabolic process"/>
    <property type="evidence" value="ECO:0007669"/>
    <property type="project" value="InterPro"/>
</dbReference>
<dbReference type="Gene3D" id="3.40.1080.10">
    <property type="entry name" value="Glutaconate Coenzyme A-transferase"/>
    <property type="match status" value="1"/>
</dbReference>
<name>A0A1W1W1C9_9FIRM</name>
<dbReference type="Proteomes" id="UP000192569">
    <property type="component" value="Chromosome I"/>
</dbReference>